<feature type="transmembrane region" description="Helical" evidence="10">
    <location>
        <begin position="330"/>
        <end position="350"/>
    </location>
</feature>
<dbReference type="CDD" id="cd00082">
    <property type="entry name" value="HisKA"/>
    <property type="match status" value="1"/>
</dbReference>
<dbReference type="SMART" id="SM01079">
    <property type="entry name" value="CHASE"/>
    <property type="match status" value="1"/>
</dbReference>
<dbReference type="Pfam" id="PF00072">
    <property type="entry name" value="Response_reg"/>
    <property type="match status" value="1"/>
</dbReference>
<evidence type="ECO:0000313" key="14">
    <source>
        <dbReference type="EMBL" id="QJR28249.1"/>
    </source>
</evidence>
<evidence type="ECO:0000259" key="12">
    <source>
        <dbReference type="PROSITE" id="PS50110"/>
    </source>
</evidence>
<dbReference type="Pfam" id="PF00512">
    <property type="entry name" value="HisKA"/>
    <property type="match status" value="1"/>
</dbReference>
<dbReference type="InterPro" id="IPR004358">
    <property type="entry name" value="Sig_transdc_His_kin-like_C"/>
</dbReference>
<feature type="transmembrane region" description="Helical" evidence="10">
    <location>
        <begin position="24"/>
        <end position="43"/>
    </location>
</feature>
<dbReference type="PRINTS" id="PR00344">
    <property type="entry name" value="BCTRLSENSOR"/>
</dbReference>
<reference evidence="14 15" key="1">
    <citation type="submission" date="2020-05" db="EMBL/GenBank/DDBJ databases">
        <title>Compete genome of Limnobacter sp. SAORIC-580.</title>
        <authorList>
            <person name="Song J."/>
            <person name="Cho J.-C."/>
        </authorList>
    </citation>
    <scope>NUCLEOTIDE SEQUENCE [LARGE SCALE GENOMIC DNA]</scope>
    <source>
        <strain evidence="14 15">SAORIC-580</strain>
    </source>
</reference>
<dbReference type="Gene3D" id="3.40.50.2300">
    <property type="match status" value="1"/>
</dbReference>
<dbReference type="PROSITE" id="PS50839">
    <property type="entry name" value="CHASE"/>
    <property type="match status" value="1"/>
</dbReference>
<dbReference type="SUPFAM" id="SSF47384">
    <property type="entry name" value="Homodimeric domain of signal transducing histidine kinase"/>
    <property type="match status" value="1"/>
</dbReference>
<dbReference type="Gene3D" id="3.30.565.10">
    <property type="entry name" value="Histidine kinase-like ATPase, C-terminal domain"/>
    <property type="match status" value="1"/>
</dbReference>
<dbReference type="CDD" id="cd17546">
    <property type="entry name" value="REC_hyHK_CKI1_RcsC-like"/>
    <property type="match status" value="1"/>
</dbReference>
<dbReference type="Pfam" id="PF02518">
    <property type="entry name" value="HATPase_c"/>
    <property type="match status" value="1"/>
</dbReference>
<comment type="subcellular location">
    <subcellularLocation>
        <location evidence="2">Membrane</location>
    </subcellularLocation>
</comment>
<dbReference type="InterPro" id="IPR005467">
    <property type="entry name" value="His_kinase_dom"/>
</dbReference>
<dbReference type="InterPro" id="IPR036097">
    <property type="entry name" value="HisK_dim/P_sf"/>
</dbReference>
<evidence type="ECO:0000256" key="5">
    <source>
        <dbReference type="ARBA" id="ARBA00022692"/>
    </source>
</evidence>
<organism evidence="14 15">
    <name type="scientific">Limnobacter profundi</name>
    <dbReference type="NCBI Taxonomy" id="2732163"/>
    <lineage>
        <taxon>Bacteria</taxon>
        <taxon>Pseudomonadati</taxon>
        <taxon>Pseudomonadota</taxon>
        <taxon>Betaproteobacteria</taxon>
        <taxon>Burkholderiales</taxon>
        <taxon>Burkholderiaceae</taxon>
        <taxon>Limnobacter</taxon>
    </lineage>
</organism>
<dbReference type="SUPFAM" id="SSF55874">
    <property type="entry name" value="ATPase domain of HSP90 chaperone/DNA topoisomerase II/histidine kinase"/>
    <property type="match status" value="1"/>
</dbReference>
<dbReference type="Gene3D" id="3.30.450.350">
    <property type="entry name" value="CHASE domain"/>
    <property type="match status" value="1"/>
</dbReference>
<dbReference type="PROSITE" id="PS50110">
    <property type="entry name" value="RESPONSE_REGULATORY"/>
    <property type="match status" value="1"/>
</dbReference>
<dbReference type="InterPro" id="IPR003594">
    <property type="entry name" value="HATPase_dom"/>
</dbReference>
<evidence type="ECO:0000313" key="15">
    <source>
        <dbReference type="Proteomes" id="UP000501130"/>
    </source>
</evidence>
<keyword evidence="6 10" id="KW-1133">Transmembrane helix</keyword>
<evidence type="ECO:0000256" key="8">
    <source>
        <dbReference type="ARBA" id="ARBA00023136"/>
    </source>
</evidence>
<dbReference type="PANTHER" id="PTHR45339:SF1">
    <property type="entry name" value="HYBRID SIGNAL TRANSDUCTION HISTIDINE KINASE J"/>
    <property type="match status" value="1"/>
</dbReference>
<dbReference type="PROSITE" id="PS50109">
    <property type="entry name" value="HIS_KIN"/>
    <property type="match status" value="1"/>
</dbReference>
<name>A0ABX6N1J5_9BURK</name>
<dbReference type="InterPro" id="IPR042240">
    <property type="entry name" value="CHASE_sf"/>
</dbReference>
<evidence type="ECO:0000256" key="9">
    <source>
        <dbReference type="PROSITE-ProRule" id="PRU00169"/>
    </source>
</evidence>
<evidence type="ECO:0000256" key="1">
    <source>
        <dbReference type="ARBA" id="ARBA00000085"/>
    </source>
</evidence>
<evidence type="ECO:0000256" key="4">
    <source>
        <dbReference type="ARBA" id="ARBA00022553"/>
    </source>
</evidence>
<dbReference type="InterPro" id="IPR001789">
    <property type="entry name" value="Sig_transdc_resp-reg_receiver"/>
</dbReference>
<dbReference type="RefSeq" id="WP_171096926.1">
    <property type="nucleotide sequence ID" value="NZ_CP053084.1"/>
</dbReference>
<dbReference type="InterPro" id="IPR006189">
    <property type="entry name" value="CHASE_dom"/>
</dbReference>
<dbReference type="Gene3D" id="1.10.287.130">
    <property type="match status" value="1"/>
</dbReference>
<dbReference type="SUPFAM" id="SSF52172">
    <property type="entry name" value="CheY-like"/>
    <property type="match status" value="1"/>
</dbReference>
<dbReference type="EMBL" id="CP053084">
    <property type="protein sequence ID" value="QJR28249.1"/>
    <property type="molecule type" value="Genomic_DNA"/>
</dbReference>
<keyword evidence="4 9" id="KW-0597">Phosphoprotein</keyword>
<evidence type="ECO:0000256" key="2">
    <source>
        <dbReference type="ARBA" id="ARBA00004370"/>
    </source>
</evidence>
<dbReference type="CDD" id="cd16922">
    <property type="entry name" value="HATPase_EvgS-ArcB-TorS-like"/>
    <property type="match status" value="1"/>
</dbReference>
<keyword evidence="7" id="KW-0902">Two-component regulatory system</keyword>
<feature type="domain" description="Histidine kinase" evidence="11">
    <location>
        <begin position="368"/>
        <end position="589"/>
    </location>
</feature>
<dbReference type="SMART" id="SM00387">
    <property type="entry name" value="HATPase_c"/>
    <property type="match status" value="1"/>
</dbReference>
<evidence type="ECO:0000256" key="3">
    <source>
        <dbReference type="ARBA" id="ARBA00012438"/>
    </source>
</evidence>
<proteinExistence type="predicted"/>
<dbReference type="InterPro" id="IPR003661">
    <property type="entry name" value="HisK_dim/P_dom"/>
</dbReference>
<dbReference type="InterPro" id="IPR011006">
    <property type="entry name" value="CheY-like_superfamily"/>
</dbReference>
<keyword evidence="8 10" id="KW-0472">Membrane</keyword>
<sequence>MPNPSSLHTDANKKNFADLFHNEVTAWLVLVLSIVITALGWVLSSQAIEKRANDRFSFEVRDAQERIQSRINQYQQILRGGVAFFDAHTSVNREHWQVYVASLNLQRELPGVQGFAFAERVSPDTLEQYENRIRAEGFPNYSVTPPGEREVYFPITLIEPFDERNQRAFGYDMFSEPVRREAMRRAMDTGQPTVSGLVQLKQGDERNPAPGFLIYLPVYTQGVDLSSVDSRRQAIRGFVYSPFVASDLMQNVLGNEKIPLHFQLYDAESRVPESLIYDSASGVDTPQQLQLFDHTHAVTVPVELSGRTWTARFESTPDFDRDVHNSLPNLILLAGGAIDLMLFLTIYSLVQQRRRQSASNAKSQFLANMSHEIRTPLNAILGFNTLLGEQLTDPQAKGYVKQVQEASEQLLGMVEDVLSFSQIEAGSIRIENIEFDLHDRVRRTLRLFTAKAQHKGLSLELEMDAMTPLMVKGDPARYGQVLSNLLNNAIKFSDSGVVRVKVQADRLDMHEAVIRTEVHDQGIGFDVNEFERLTRPFEQADNTATRRFGGSGLGLAICKRLTELMGGELFVASVPQAGSVFGFTLRVQTVFVQTGDSTALLPTEAVSLQGKKILVVEDNKLNQHVIKALLSKMKADVLLVDNGQMAVDAVRADSSIDLVLMDIHMPVMNGIDAAIAIRQLPGPASLLPIVALTAGALQEDEQACMNAGMNEFLSKPVDVPKLRQVLARQLSVTH</sequence>
<evidence type="ECO:0000256" key="7">
    <source>
        <dbReference type="ARBA" id="ARBA00023012"/>
    </source>
</evidence>
<dbReference type="InterPro" id="IPR036890">
    <property type="entry name" value="HATPase_C_sf"/>
</dbReference>
<evidence type="ECO:0000259" key="11">
    <source>
        <dbReference type="PROSITE" id="PS50109"/>
    </source>
</evidence>
<feature type="domain" description="CHASE" evidence="13">
    <location>
        <begin position="87"/>
        <end position="312"/>
    </location>
</feature>
<dbReference type="SMART" id="SM00448">
    <property type="entry name" value="REC"/>
    <property type="match status" value="1"/>
</dbReference>
<accession>A0ABX6N1J5</accession>
<keyword evidence="5 10" id="KW-0812">Transmembrane</keyword>
<dbReference type="Pfam" id="PF03924">
    <property type="entry name" value="CHASE"/>
    <property type="match status" value="1"/>
</dbReference>
<dbReference type="Proteomes" id="UP000501130">
    <property type="component" value="Chromosome"/>
</dbReference>
<protein>
    <recommendedName>
        <fullName evidence="3">histidine kinase</fullName>
        <ecNumber evidence="3">2.7.13.3</ecNumber>
    </recommendedName>
</protein>
<comment type="catalytic activity">
    <reaction evidence="1">
        <text>ATP + protein L-histidine = ADP + protein N-phospho-L-histidine.</text>
        <dbReference type="EC" id="2.7.13.3"/>
    </reaction>
</comment>
<dbReference type="PANTHER" id="PTHR45339">
    <property type="entry name" value="HYBRID SIGNAL TRANSDUCTION HISTIDINE KINASE J"/>
    <property type="match status" value="1"/>
</dbReference>
<gene>
    <name evidence="14" type="ORF">HKT17_00270</name>
</gene>
<evidence type="ECO:0000256" key="6">
    <source>
        <dbReference type="ARBA" id="ARBA00022989"/>
    </source>
</evidence>
<keyword evidence="15" id="KW-1185">Reference proteome</keyword>
<feature type="modified residue" description="4-aspartylphosphate" evidence="9">
    <location>
        <position position="662"/>
    </location>
</feature>
<evidence type="ECO:0000259" key="13">
    <source>
        <dbReference type="PROSITE" id="PS50839"/>
    </source>
</evidence>
<evidence type="ECO:0000256" key="10">
    <source>
        <dbReference type="SAM" id="Phobius"/>
    </source>
</evidence>
<dbReference type="SMART" id="SM00388">
    <property type="entry name" value="HisKA"/>
    <property type="match status" value="1"/>
</dbReference>
<feature type="domain" description="Response regulatory" evidence="12">
    <location>
        <begin position="612"/>
        <end position="730"/>
    </location>
</feature>
<dbReference type="EC" id="2.7.13.3" evidence="3"/>